<feature type="compositionally biased region" description="Polar residues" evidence="1">
    <location>
        <begin position="48"/>
        <end position="66"/>
    </location>
</feature>
<keyword evidence="2" id="KW-0238">DNA-binding</keyword>
<protein>
    <submittedName>
        <fullName evidence="2">Single-stranded DNA-binding protein</fullName>
    </submittedName>
</protein>
<feature type="region of interest" description="Disordered" evidence="1">
    <location>
        <begin position="47"/>
        <end position="87"/>
    </location>
</feature>
<dbReference type="GO" id="GO:0003677">
    <property type="term" value="F:DNA binding"/>
    <property type="evidence" value="ECO:0007669"/>
    <property type="project" value="UniProtKB-KW"/>
</dbReference>
<reference evidence="2" key="1">
    <citation type="submission" date="2017-10" db="EMBL/GenBank/DDBJ databases">
        <title>FDA dAtabase for Regulatory Grade micrObial Sequences (FDA-ARGOS): Supporting development and validation of Infectious Disease Dx tests.</title>
        <authorList>
            <person name="Croxen M."/>
            <person name="Tallon L.J."/>
            <person name="Sadzewicz L."/>
            <person name="Ott S."/>
            <person name="Zhao X."/>
            <person name="Nagaraj S."/>
            <person name="Vavikolanu K."/>
            <person name="Aluvathingal J."/>
            <person name="Nadendla S."/>
            <person name="Geyer C."/>
            <person name="Sichtig H."/>
        </authorList>
    </citation>
    <scope>NUCLEOTIDE SEQUENCE</scope>
    <source>
        <strain evidence="2">FDAARGOS_429</strain>
        <plasmid evidence="2">unnamed</plasmid>
    </source>
</reference>
<proteinExistence type="predicted"/>
<keyword evidence="2" id="KW-0614">Plasmid</keyword>
<dbReference type="EMBL" id="CP023875">
    <property type="protein sequence ID" value="ATM08461.1"/>
    <property type="molecule type" value="Genomic_DNA"/>
</dbReference>
<organism evidence="2">
    <name type="scientific">Raoultella planticola</name>
    <name type="common">Klebsiella planticola</name>
    <dbReference type="NCBI Taxonomy" id="575"/>
    <lineage>
        <taxon>Bacteria</taxon>
        <taxon>Pseudomonadati</taxon>
        <taxon>Pseudomonadota</taxon>
        <taxon>Gammaproteobacteria</taxon>
        <taxon>Enterobacterales</taxon>
        <taxon>Enterobacteriaceae</taxon>
        <taxon>Klebsiella/Raoultella group</taxon>
        <taxon>Raoultella</taxon>
    </lineage>
</organism>
<dbReference type="AlphaFoldDB" id="A0A291VLC7"/>
<evidence type="ECO:0000313" key="2">
    <source>
        <dbReference type="EMBL" id="ATM08461.1"/>
    </source>
</evidence>
<sequence>MNFFRPFRFSPLDRKKFPAHPGQLHRAVLVDALAAKVLKRVKVIPPGTKQQVPANVKTAASGNSTDDGVLKAKQRSKESHHGSTRHQ</sequence>
<evidence type="ECO:0000256" key="1">
    <source>
        <dbReference type="SAM" id="MobiDB-lite"/>
    </source>
</evidence>
<name>A0A291VLC7_RAOPL</name>
<geneLocation type="plasmid" evidence="2">
    <name>unnamed</name>
</geneLocation>
<accession>A0A2C5UPU6</accession>
<accession>A0A291VLC7</accession>
<gene>
    <name evidence="2" type="ORF">CRT62_28365</name>
</gene>